<sequence length="177" mass="18753">MRNPDINVGIFIHGKKASKSLRNNGNWAVILRDNRADVGRLAGPPVLNPSLPVLSPAIVIVFLGAPQSPTNSRTTPPSSLTGLKLPLTVVSPLGQFALCSSCIQWHTPRLPRLPAIAPRPRIPTSPNVIRSPSLPTVTPAAFCARLEPSAPSSSPVGRLESTPIRRKSKAIAQGSDC</sequence>
<reference evidence="2 3" key="1">
    <citation type="journal article" date="2018" name="Front. Microbiol.">
        <title>Genome-Wide Analysis of Corynespora cassiicola Leaf Fall Disease Putative Effectors.</title>
        <authorList>
            <person name="Lopez D."/>
            <person name="Ribeiro S."/>
            <person name="Label P."/>
            <person name="Fumanal B."/>
            <person name="Venisse J.S."/>
            <person name="Kohler A."/>
            <person name="de Oliveira R.R."/>
            <person name="Labutti K."/>
            <person name="Lipzen A."/>
            <person name="Lail K."/>
            <person name="Bauer D."/>
            <person name="Ohm R.A."/>
            <person name="Barry K.W."/>
            <person name="Spatafora J."/>
            <person name="Grigoriev I.V."/>
            <person name="Martin F.M."/>
            <person name="Pujade-Renaud V."/>
        </authorList>
    </citation>
    <scope>NUCLEOTIDE SEQUENCE [LARGE SCALE GENOMIC DNA]</scope>
    <source>
        <strain evidence="2 3">Philippines</strain>
    </source>
</reference>
<evidence type="ECO:0000256" key="1">
    <source>
        <dbReference type="SAM" id="MobiDB-lite"/>
    </source>
</evidence>
<dbReference type="Proteomes" id="UP000240883">
    <property type="component" value="Unassembled WGS sequence"/>
</dbReference>
<dbReference type="AlphaFoldDB" id="A0A2T2NC68"/>
<accession>A0A2T2NC68</accession>
<dbReference type="EMBL" id="KZ678141">
    <property type="protein sequence ID" value="PSN62638.1"/>
    <property type="molecule type" value="Genomic_DNA"/>
</dbReference>
<gene>
    <name evidence="2" type="ORF">BS50DRAFT_638250</name>
</gene>
<proteinExistence type="predicted"/>
<feature type="region of interest" description="Disordered" evidence="1">
    <location>
        <begin position="148"/>
        <end position="177"/>
    </location>
</feature>
<evidence type="ECO:0000313" key="3">
    <source>
        <dbReference type="Proteomes" id="UP000240883"/>
    </source>
</evidence>
<evidence type="ECO:0000313" key="2">
    <source>
        <dbReference type="EMBL" id="PSN62638.1"/>
    </source>
</evidence>
<keyword evidence="3" id="KW-1185">Reference proteome</keyword>
<name>A0A2T2NC68_CORCC</name>
<protein>
    <submittedName>
        <fullName evidence="2">Uncharacterized protein</fullName>
    </submittedName>
</protein>
<organism evidence="2 3">
    <name type="scientific">Corynespora cassiicola Philippines</name>
    <dbReference type="NCBI Taxonomy" id="1448308"/>
    <lineage>
        <taxon>Eukaryota</taxon>
        <taxon>Fungi</taxon>
        <taxon>Dikarya</taxon>
        <taxon>Ascomycota</taxon>
        <taxon>Pezizomycotina</taxon>
        <taxon>Dothideomycetes</taxon>
        <taxon>Pleosporomycetidae</taxon>
        <taxon>Pleosporales</taxon>
        <taxon>Corynesporascaceae</taxon>
        <taxon>Corynespora</taxon>
    </lineage>
</organism>